<keyword evidence="3 5" id="KW-0238">DNA-binding</keyword>
<sequence>MVERRRGFGYIRKLPSGRYQASYLGPDQVRHNAPITFEAKIDCEGWLATERRLIERDEWIAPAERAGIEAAAQRAAAETVRTYAERWLAEGVSRGRLRPLTALDYRRSLELHILPTLGDVRLSEVTRGTVRAWHDTTMANTAPRARSKAYALLRTVMNNAVQDELIAASPVQIRGAGVARRKHEIEPASLSELDAIVAAMPERLGLTVLLATWCALRYGEVAELRRKDVTLSSGQLRVARSVSFLPGGTQVGPPKTKAGARRVAVPPHVLPALERHLKAFVKSDANALLFPGEAGGHLHESVLFKHWDRARRSVGRADLRFHDLRHTGATLAAQAGATTAELQARLGHATPDAAMIYQHAARGRDQELAARLSLLAIRTEAE</sequence>
<dbReference type="Pfam" id="PF14659">
    <property type="entry name" value="Phage_int_SAM_3"/>
    <property type="match status" value="1"/>
</dbReference>
<feature type="domain" description="Tyr recombinase" evidence="6">
    <location>
        <begin position="183"/>
        <end position="370"/>
    </location>
</feature>
<dbReference type="Gene3D" id="1.10.443.10">
    <property type="entry name" value="Intergrase catalytic core"/>
    <property type="match status" value="1"/>
</dbReference>
<organism evidence="8 9">
    <name type="scientific">Propioniciclava tarda</name>
    <dbReference type="NCBI Taxonomy" id="433330"/>
    <lineage>
        <taxon>Bacteria</taxon>
        <taxon>Bacillati</taxon>
        <taxon>Actinomycetota</taxon>
        <taxon>Actinomycetes</taxon>
        <taxon>Propionibacteriales</taxon>
        <taxon>Propionibacteriaceae</taxon>
        <taxon>Propioniciclava</taxon>
    </lineage>
</organism>
<keyword evidence="2" id="KW-0229">DNA integration</keyword>
<dbReference type="InterPro" id="IPR050808">
    <property type="entry name" value="Phage_Integrase"/>
</dbReference>
<evidence type="ECO:0000256" key="4">
    <source>
        <dbReference type="ARBA" id="ARBA00023172"/>
    </source>
</evidence>
<dbReference type="InterPro" id="IPR010998">
    <property type="entry name" value="Integrase_recombinase_N"/>
</dbReference>
<dbReference type="PROSITE" id="PS51898">
    <property type="entry name" value="TYR_RECOMBINASE"/>
    <property type="match status" value="1"/>
</dbReference>
<dbReference type="InterPro" id="IPR002104">
    <property type="entry name" value="Integrase_catalytic"/>
</dbReference>
<dbReference type="PANTHER" id="PTHR30629">
    <property type="entry name" value="PROPHAGE INTEGRASE"/>
    <property type="match status" value="1"/>
</dbReference>
<dbReference type="InterPro" id="IPR044068">
    <property type="entry name" value="CB"/>
</dbReference>
<dbReference type="OrthoDB" id="1822491at2"/>
<dbReference type="Gene3D" id="1.10.150.130">
    <property type="match status" value="1"/>
</dbReference>
<evidence type="ECO:0000259" key="6">
    <source>
        <dbReference type="PROSITE" id="PS51898"/>
    </source>
</evidence>
<keyword evidence="4" id="KW-0233">DNA recombination</keyword>
<feature type="domain" description="Core-binding (CB)" evidence="7">
    <location>
        <begin position="78"/>
        <end position="161"/>
    </location>
</feature>
<evidence type="ECO:0000256" key="3">
    <source>
        <dbReference type="ARBA" id="ARBA00023125"/>
    </source>
</evidence>
<evidence type="ECO:0000256" key="1">
    <source>
        <dbReference type="ARBA" id="ARBA00008857"/>
    </source>
</evidence>
<dbReference type="PROSITE" id="PS51900">
    <property type="entry name" value="CB"/>
    <property type="match status" value="1"/>
</dbReference>
<keyword evidence="9" id="KW-1185">Reference proteome</keyword>
<dbReference type="Pfam" id="PF00589">
    <property type="entry name" value="Phage_integrase"/>
    <property type="match status" value="1"/>
</dbReference>
<reference evidence="8 9" key="1">
    <citation type="submission" date="2019-01" db="EMBL/GenBank/DDBJ databases">
        <title>Lactibacter flavus gen. nov., sp. nov., a novel bacterium of the family Propionibacteriaceae isolated from raw milk and dairy products.</title>
        <authorList>
            <person name="Huptas C."/>
            <person name="Wenning M."/>
            <person name="Breitenwieser F."/>
            <person name="Doll E."/>
            <person name="Von Neubeck M."/>
            <person name="Busse H.-J."/>
            <person name="Scherer S."/>
        </authorList>
    </citation>
    <scope>NUCLEOTIDE SEQUENCE [LARGE SCALE GENOMIC DNA]</scope>
    <source>
        <strain evidence="8 9">DSM 22130</strain>
    </source>
</reference>
<evidence type="ECO:0000256" key="5">
    <source>
        <dbReference type="PROSITE-ProRule" id="PRU01248"/>
    </source>
</evidence>
<dbReference type="InterPro" id="IPR004107">
    <property type="entry name" value="Integrase_SAM-like_N"/>
</dbReference>
<dbReference type="GO" id="GO:0003677">
    <property type="term" value="F:DNA binding"/>
    <property type="evidence" value="ECO:0007669"/>
    <property type="project" value="UniProtKB-UniRule"/>
</dbReference>
<dbReference type="Pfam" id="PF26003">
    <property type="entry name" value="Integrase_N_phage"/>
    <property type="match status" value="1"/>
</dbReference>
<evidence type="ECO:0000256" key="2">
    <source>
        <dbReference type="ARBA" id="ARBA00022908"/>
    </source>
</evidence>
<evidence type="ECO:0000313" key="8">
    <source>
        <dbReference type="EMBL" id="TBT93119.1"/>
    </source>
</evidence>
<dbReference type="EMBL" id="SDMR01000018">
    <property type="protein sequence ID" value="TBT93119.1"/>
    <property type="molecule type" value="Genomic_DNA"/>
</dbReference>
<protein>
    <submittedName>
        <fullName evidence="8">Site-specific integrase</fullName>
    </submittedName>
</protein>
<gene>
    <name evidence="8" type="ORF">ET996_12320</name>
</gene>
<dbReference type="GO" id="GO:0006310">
    <property type="term" value="P:DNA recombination"/>
    <property type="evidence" value="ECO:0007669"/>
    <property type="project" value="UniProtKB-KW"/>
</dbReference>
<dbReference type="CDD" id="cd01189">
    <property type="entry name" value="INT_ICEBs1_C_like"/>
    <property type="match status" value="1"/>
</dbReference>
<dbReference type="InterPro" id="IPR013762">
    <property type="entry name" value="Integrase-like_cat_sf"/>
</dbReference>
<dbReference type="InterPro" id="IPR011010">
    <property type="entry name" value="DNA_brk_join_enz"/>
</dbReference>
<dbReference type="InterPro" id="IPR058717">
    <property type="entry name" value="Phage_L5_Integrase_N"/>
</dbReference>
<comment type="similarity">
    <text evidence="1">Belongs to the 'phage' integrase family.</text>
</comment>
<dbReference type="PANTHER" id="PTHR30629:SF2">
    <property type="entry name" value="PROPHAGE INTEGRASE INTS-RELATED"/>
    <property type="match status" value="1"/>
</dbReference>
<evidence type="ECO:0000259" key="7">
    <source>
        <dbReference type="PROSITE" id="PS51900"/>
    </source>
</evidence>
<dbReference type="AlphaFoldDB" id="A0A4Q9KI75"/>
<dbReference type="GO" id="GO:0015074">
    <property type="term" value="P:DNA integration"/>
    <property type="evidence" value="ECO:0007669"/>
    <property type="project" value="UniProtKB-KW"/>
</dbReference>
<dbReference type="Proteomes" id="UP000291933">
    <property type="component" value="Unassembled WGS sequence"/>
</dbReference>
<name>A0A4Q9KI75_PROTD</name>
<accession>A0A4Q9KI75</accession>
<evidence type="ECO:0000313" key="9">
    <source>
        <dbReference type="Proteomes" id="UP000291933"/>
    </source>
</evidence>
<comment type="caution">
    <text evidence="8">The sequence shown here is derived from an EMBL/GenBank/DDBJ whole genome shotgun (WGS) entry which is preliminary data.</text>
</comment>
<proteinExistence type="inferred from homology"/>
<dbReference type="SUPFAM" id="SSF56349">
    <property type="entry name" value="DNA breaking-rejoining enzymes"/>
    <property type="match status" value="1"/>
</dbReference>